<name>A0A7S0I469_9CRYP</name>
<evidence type="ECO:0000256" key="2">
    <source>
        <dbReference type="ARBA" id="ARBA00004430"/>
    </source>
</evidence>
<dbReference type="Pfam" id="PF18198">
    <property type="entry name" value="AAA_lid_11"/>
    <property type="match status" value="1"/>
</dbReference>
<dbReference type="Pfam" id="PF12777">
    <property type="entry name" value="MT"/>
    <property type="match status" value="1"/>
</dbReference>
<evidence type="ECO:0000256" key="6">
    <source>
        <dbReference type="ARBA" id="ARBA00022737"/>
    </source>
</evidence>
<dbReference type="Gene3D" id="1.10.8.720">
    <property type="entry name" value="Region D6 of dynein motor"/>
    <property type="match status" value="1"/>
</dbReference>
<evidence type="ECO:0000256" key="7">
    <source>
        <dbReference type="ARBA" id="ARBA00022741"/>
    </source>
</evidence>
<dbReference type="InterPro" id="IPR041228">
    <property type="entry name" value="Dynein_C"/>
</dbReference>
<dbReference type="Gene3D" id="3.20.180.20">
    <property type="entry name" value="Dynein heavy chain, N-terminal domain 2"/>
    <property type="match status" value="1"/>
</dbReference>
<evidence type="ECO:0000256" key="1">
    <source>
        <dbReference type="ARBA" id="ARBA00004229"/>
    </source>
</evidence>
<dbReference type="FunFam" id="3.40.50.300:FF:000049">
    <property type="entry name" value="Dynein, axonemal, heavy chain 5"/>
    <property type="match status" value="1"/>
</dbReference>
<evidence type="ECO:0000256" key="9">
    <source>
        <dbReference type="ARBA" id="ARBA00023017"/>
    </source>
</evidence>
<dbReference type="Gene3D" id="1.10.8.1220">
    <property type="match status" value="1"/>
</dbReference>
<dbReference type="FunFam" id="1.20.920.20:FF:000001">
    <property type="entry name" value="dynein heavy chain 2, axonemal"/>
    <property type="match status" value="1"/>
</dbReference>
<proteinExistence type="inferred from homology"/>
<dbReference type="GO" id="GO:0045505">
    <property type="term" value="F:dynein intermediate chain binding"/>
    <property type="evidence" value="ECO:0007669"/>
    <property type="project" value="InterPro"/>
</dbReference>
<dbReference type="GO" id="GO:0007018">
    <property type="term" value="P:microtubule-based movement"/>
    <property type="evidence" value="ECO:0007669"/>
    <property type="project" value="InterPro"/>
</dbReference>
<dbReference type="GO" id="GO:0005524">
    <property type="term" value="F:ATP binding"/>
    <property type="evidence" value="ECO:0007669"/>
    <property type="project" value="UniProtKB-KW"/>
</dbReference>
<sequence length="4526" mass="515088">MAEESTSRPSDPRIDFISEKTSTLLPCKLEIAQRIKDDEKGVKLLNSFFDDPSDKLLWIYLQSKDQCVVTAAPPQNFKTKAIYLLKNNGSVSKENFLQDLSFCEFVGQPLEQFLAISQEVYFPLLTNPRNQEGWPEVITKEVTESIHRFLAQTYITIGNTQGKTLLPLPPNHGAALMDAAGRDKDRIHVLESAVVMWTKQIKNILKMDPESALKQGNPGPEVELEFWKNKAENLNSLHNQLVGEKIRKVVKVLEVTKSTYFPAFNRLCKEVAQARMEANDNLVYLEPMVKYVNMLGAEQFQDLIPHFKPTMHTLLLIWKNSKFYNTPARFVVILRELCNTLISQACNFVSGATLFENIEEPQEAVDNLKLCLKVGVAFKSAYFDYKSKANIECPSNPWRFQNSALFSRLDSFLERCHDVLDLMQTILQFNKLGGDRGVEIGGTKGKMLTTSVRQTHVDFLHAIKVFIEAKYDIMDVESKQFDDDFYAFRCQINELERRLASVITQAFDDSVTVLMRFKLLDSFEGLLEREIIQADLEKKNADLLNAYAMDLKQVQEIFVMFKDNPPINDNAPPRAGAVTWVRGLMERVQEPMNRLKAMNKSILDSEEGKECIRAYSAILNSLQEYERQHREEWALEIENTSAEKLKQSLLRRDPNTSWVYVNFDPALVCLLRETKYFLLLGLEVPQSAMTIYSMAETYRQQTGNLDLIVNIYNSILETVLDVERPLIQQKLDGIDKVLLKGIKHLNWKSNQISDFINQAMSLVKETKTILTDIKSNVASTQSVLNAWSDNVMMDRKAGKTYAVDEFQQIHLTLMKNREKAVEKGGEELHKHLDASNKVIAIARSKPEWLAYVDYVNDIIIEGLVSAIVKSAQYLRNQMDKEEIANQELAPLIEVSMRLVGKSVNFEPPMLSQANGKGIRNIVTGWLNQFINISTLVARIDTAEEDGDYLADMHENSSIRLVTSQVSKNLAISESDCEDFRQEFEKFSFLWKHDINEVFNLFLNGEDPPEFHKWQKFAEGESSPTLEAFEEQIIKYKNLEEQVRELPATKIIGWLKIDARPVKNSLTTLISKWSYKFLEFLLNRVINSVQDVSSFVESTDQKLEMEVSDQDSLLEVMNFLTQIRRRTESIDEMFEPLRQTCSLLKKYNITVEESVLEALDHVPQSWDKLKKKAVVTKEKHSKAQTAEAEKLKKKSKEFEERVAEFFAYFKKEMPFTFTEQYDISYATIDRVHHGPRGEKNPLGSVRELINDAKRLNELQELFELYVIEYREAMQCEKEARMLKELWDMISMIVDTFNLWKKTRWDEIDVEYLGEACKTLAKHVKGMNKNLKNWPGYKGLEDTVKNMQTSLPLVEELHHPAMRDRHWKQLMKTTGVTFVMDENFSLGALLALKLHQFEDDVMEIVDKAQKELTIEKQLKKIEDTWKVQSFSFDLQPDGEMYLLRIDESVMECLEDSVVQLGNLQGSKYVQNNASFLEIVSNWQRKIGNVDSVIQAWTEVQKKWQNLQSIFVGSADIRVQLPEDSKRFDSVDVEFKDLMKEAANVTNAVDSCNVDGRLEKIELMLAGLEKCEKALADYLETKRLAYPRFYFVASADLLDILSKGSNPQLILKHLPKCFDNISTLEFKNDGDGHPTKDSIGMYSGEKEYVAFHAPFTCEGPVETWLFNLTVHTHECLKHILVEAVGVYEEKPKTEFVFDWCAMIAGTCSRIAYREEVDFTFEQMEEGNEQAMREYSSKQIEQLTAFVTLILGELSSNDRKKIVMIVTVDVHARDVVLELIETKAENNQCFLWMSQLKFSLDEKTHLGKINICDYECFYGYEYIGNCGCLVVTPLTDRCYITLTQAMRLILGGAPAGPAGTGKTETTKDLGRALGIMVYVFNCSDQMDYKSMGQIFKGLAQAGAWGCFDEFNRIDISVLSVTSTQYKCILDAIRAKKRRFIFEDDDIPLNHEPFCCGFITMNPGYAGRTELPESVKALFRPCAMVTPDMDLIAEIMLMSEGYAEGKVLARKFMILYRLSEALLSAQRHYDWKLRAVKTTLAVAGGLRRLDRENTEDKVLLRALRDFNLGKLVADDVGIFMGMLNDLFPRSLDLVPRNRDLEFEGKLAEAATLLRLQPEDVFILKCTQLREILVVRWSVFVLGPAGCGKSEMLKTLSKAQNIFAEKSTMNFLNPKSVTRNELYGYIHPATREWKDGLISQIFRDLANTTTVKHEWIVLDGDIDAEWIESMNTVMDDNKTLTLASNERIPLTPPMRLLLEIENMREASPATVSRGGVIFLNDTDVGWAPYIASWVQNRELEGERTTLTKLFEEYMEKTISFVFRNFRMICPLPKINAAMTTCYILEGVLGNGESFAQHQKQLGPEEGLKLIEQVFIYALMWGAGGALTHDKSGDYKEQFNKWFRTEFTKCPFPEEGSIFDYVVDLENNCWQHWNERIAAYAHQPGIVFGNIYVNTLQTQRITAILDLVVPYRRPVCFVGSAGTGKTTIMKDKLRNIDAEQFLTLGINFNSFTDSMIAQMAMESVLEKKTGRVFGPPGSKRLIYFIDDLNMPVVDKYGTQQPIALLRQAFDYAAWYDRVKLQPKEIQKVQFLSCMNPTAGSFIIDPRLQRSYMTFSVMMPSNEVLMSIYSAILKGHLSNGFAPEVIKWAENTVQATIDLYTQVSKVFLPTAVKFHYLFNLRELANVMQGVCRSRPPTCGSGVVLARLWYHECERVFLDRMIADDDVEKFKQILNDTNKKYWSELNQEKLMERPNYFTTFAVPGVDDSDRPYANISDIDKLCGIVEDRLKEYNESNAVMNLVMFEQAVEHVCRITRVIELPRGNALLVGVGGSGKQSLAKLSAYIVGYESYQITVTSSYGMTDFKENLMGLYIKSGVKGIGMAFILTDGQIVNEKFMVLINDFLASGNIADLMPKEEKDNCANAVRGEVKQAGLIDTAENCWDFFIEKVRKNLHMVLCFSPVGDSFRIRARQFPALVNDTVYDFFMGWSQEALMKVANRFIKEVEAITSEEGLQNNVALHMAHVHRSVESCSLEFFDAERRYNYTTPKSFLDLISLYKSMLAAKKEGIKVLRERLENGLEKMNSAAEQVAELQENLVKDMAVVEAKKAATDDLIVIVGQETAVAEEQKAAAAVEEEKCSKIAEEVMAFQAECDKDLAAAEPVIQEAEAALNTLDKKSLTELKALSSPPAGVDDVTSAVMVLMGGGKIPKDLSWNAAKKMMGNVDQFLNSLINYDKDNTPEVACTWCENNVTNKPHFNTATMQAKSQAAAGMTSWVINICKYFRIYQYVEPKRKLLNEANQRLEEANTKLAAVRKQVAELEEKLADLTRQFEEATQEKNEAIAAAEKTQNKANMADRLVNGLADEKIRWSQSIERFGVQERNYVGDVMVASAFVSYIGAFNLAFREKLVNTLWITDMIEKQIPMTEGIQPLDMLCDSATVAIWNSEGLPTDTVSTQNGAIMTNCQRWPLMIDPQLQGIKWIKSKYTKEVEVPVATDEEGNVTETSIELKEMKVVQQTQDKYINFIELAMSNGEPIMIENVSESIDAVLDPVMMRAVIRRGRALVIKLGDKEVEYDENFRLFLQTKLSNPHYKPEIAAQTTLINFMITLDGLEEQLLNKVVEKERPDLGAQKAKLVEDQNGFNIKLKQLEDDLLYSLSNSQGDILEDIALIEGLEQTKVTSTEIKQKQELGKITEQEIATAMESYRAVAIRGALMYFLVDQLWVLSHMYRFSMGNFVTMFKKGMDNADIYEEGEAPPEQPEDGAPMTAAQLKARVERLIDKSCYTVFQYISQGLFERHKLIFAAQLCFRVLARKGELDQRMFEFLIRAPKNLSSDNPLREWLDDAAWGAIAALQDITEPVNFGSLPEEMVSSAKRFREWYELERPEDTGLPGDWKKLAEFPKLLIIRCLRTDRMGEALSTFVRKEMGEKYVTSVPFSLPRSFEDAAPDTPIFFILSPGVDPVKDTEEIGKKYGISYDAGNFGLVSLGQGQEPVAEKIVETAFKNGGWGFLQNIHLTPRWTAGWLEKRCDDLSSAHQDFRLFLSAEAAMLPINILQVCIKLTNEPPEGLKPNLLKALLPFDDAFYEQCSKVGELRSITFMTCFFHAIILERRKFGPQGWNVLYPFNMGDLISCAQVCVNYLEANTKIPWADLRYIFGEIMYGGHVTNNFDRRLVSSYLESYLTPELLDGYQIYPGFTTPSNTLNTKQTIEYVQEVMPQESPIAYGMHPNAEIGFRFSQAEAMFQSIVELMPRSAAGGGGMTLQDKAKAALDDTLEKLPDQFVMVDILERIEERTPYVNVFLQEIERMVILTTEIRRSLIELDQGLKGDLQITDKMEKLMTSLAENKVPESWENIAYPSKRPYSSWLINLLDRQKQLDVWTGELGLPKCTWISGLFSPQSFLTAVMQTTARRNEWALDRTVNQTEVTRFMEPSQIPGFNKEGAYVNGLIMEGARWDEKTGTIEDSRPKELFAKMPVVLIKAVPADKVETGVYQCPVFKTQIRGAGGGKDTFVFLAGLKTKQKPSRWIQAGVALLMDVVI</sequence>
<dbReference type="PANTHER" id="PTHR45703:SF8">
    <property type="entry name" value="DYNEINS HEAVY CHAIN"/>
    <property type="match status" value="1"/>
</dbReference>
<dbReference type="Pfam" id="PF25007">
    <property type="entry name" value="DYH2-5-8_CC"/>
    <property type="match status" value="1"/>
</dbReference>
<dbReference type="EMBL" id="HBEO01036525">
    <property type="protein sequence ID" value="CAD8510444.1"/>
    <property type="molecule type" value="Transcribed_RNA"/>
</dbReference>
<evidence type="ECO:0000256" key="15">
    <source>
        <dbReference type="SAM" id="Coils"/>
    </source>
</evidence>
<keyword evidence="8" id="KW-0067">ATP-binding</keyword>
<dbReference type="Pfam" id="PF12774">
    <property type="entry name" value="AAA_6"/>
    <property type="match status" value="1"/>
</dbReference>
<keyword evidence="10 15" id="KW-0175">Coiled coil</keyword>
<dbReference type="InterPro" id="IPR027417">
    <property type="entry name" value="P-loop_NTPase"/>
</dbReference>
<evidence type="ECO:0000256" key="14">
    <source>
        <dbReference type="ARBA" id="ARBA00023273"/>
    </source>
</evidence>
<comment type="subcellular location">
    <subcellularLocation>
        <location evidence="2">Cytoplasm</location>
        <location evidence="2">Cytoskeleton</location>
        <location evidence="2">Cilium axoneme</location>
    </subcellularLocation>
    <subcellularLocation>
        <location evidence="1">Plastid</location>
        <location evidence="1">Chloroplast</location>
    </subcellularLocation>
</comment>
<protein>
    <recommendedName>
        <fullName evidence="16">AAA+ ATPase domain-containing protein</fullName>
    </recommendedName>
</protein>
<evidence type="ECO:0000256" key="4">
    <source>
        <dbReference type="ARBA" id="ARBA00022490"/>
    </source>
</evidence>
<dbReference type="InterPro" id="IPR041589">
    <property type="entry name" value="DNAH3_AAA_lid_1"/>
</dbReference>
<evidence type="ECO:0000256" key="5">
    <source>
        <dbReference type="ARBA" id="ARBA00022701"/>
    </source>
</evidence>
<dbReference type="FunFam" id="3.40.50.300:FF:002141">
    <property type="entry name" value="Dynein heavy chain"/>
    <property type="match status" value="1"/>
</dbReference>
<keyword evidence="7" id="KW-0547">Nucleotide-binding</keyword>
<dbReference type="GO" id="GO:0051959">
    <property type="term" value="F:dynein light intermediate chain binding"/>
    <property type="evidence" value="ECO:0007669"/>
    <property type="project" value="InterPro"/>
</dbReference>
<dbReference type="Gene3D" id="3.10.490.20">
    <property type="match status" value="1"/>
</dbReference>
<keyword evidence="11" id="KW-0969">Cilium</keyword>
<dbReference type="Pfam" id="PF12781">
    <property type="entry name" value="AAA_9"/>
    <property type="match status" value="1"/>
</dbReference>
<dbReference type="FunFam" id="1.10.8.720:FF:000002">
    <property type="entry name" value="Dynein heavy chain 9, axonemal"/>
    <property type="match status" value="1"/>
</dbReference>
<dbReference type="GO" id="GO:0009507">
    <property type="term" value="C:chloroplast"/>
    <property type="evidence" value="ECO:0007669"/>
    <property type="project" value="UniProtKB-SubCell"/>
</dbReference>
<dbReference type="InterPro" id="IPR041658">
    <property type="entry name" value="AAA_lid_11"/>
</dbReference>
<keyword evidence="9" id="KW-0243">Dynein</keyword>
<dbReference type="InterPro" id="IPR042219">
    <property type="entry name" value="AAA_lid_11_sf"/>
</dbReference>
<dbReference type="Gene3D" id="1.10.8.710">
    <property type="match status" value="1"/>
</dbReference>
<reference evidence="17" key="1">
    <citation type="submission" date="2021-01" db="EMBL/GenBank/DDBJ databases">
        <authorList>
            <person name="Corre E."/>
            <person name="Pelletier E."/>
            <person name="Niang G."/>
            <person name="Scheremetjew M."/>
            <person name="Finn R."/>
            <person name="Kale V."/>
            <person name="Holt S."/>
            <person name="Cochrane G."/>
            <person name="Meng A."/>
            <person name="Brown T."/>
            <person name="Cohen L."/>
        </authorList>
    </citation>
    <scope>NUCLEOTIDE SEQUENCE</scope>
    <source>
        <strain evidence="17">CCMP325</strain>
    </source>
</reference>
<keyword evidence="13" id="KW-0206">Cytoskeleton</keyword>
<dbReference type="FunFam" id="1.10.287.2620:FF:000002">
    <property type="entry name" value="Dynein heavy chain 2, axonemal"/>
    <property type="match status" value="1"/>
</dbReference>
<dbReference type="Pfam" id="PF03028">
    <property type="entry name" value="Dynein_heavy"/>
    <property type="match status" value="1"/>
</dbReference>
<gene>
    <name evidence="17" type="ORF">HPHI1048_LOCUS24754</name>
</gene>
<dbReference type="InterPro" id="IPR013602">
    <property type="entry name" value="Dynein_heavy_linker"/>
</dbReference>
<keyword evidence="12" id="KW-0505">Motor protein</keyword>
<dbReference type="PANTHER" id="PTHR45703">
    <property type="entry name" value="DYNEIN HEAVY CHAIN"/>
    <property type="match status" value="1"/>
</dbReference>
<feature type="coiled-coil region" evidence="15">
    <location>
        <begin position="3279"/>
        <end position="3341"/>
    </location>
</feature>
<dbReference type="InterPro" id="IPR024743">
    <property type="entry name" value="Dynein_HC_stalk"/>
</dbReference>
<dbReference type="InterPro" id="IPR035706">
    <property type="entry name" value="AAA_9"/>
</dbReference>
<evidence type="ECO:0000256" key="13">
    <source>
        <dbReference type="ARBA" id="ARBA00023212"/>
    </source>
</evidence>
<dbReference type="Gene3D" id="1.20.140.100">
    <property type="entry name" value="Dynein heavy chain, N-terminal domain 2"/>
    <property type="match status" value="1"/>
</dbReference>
<dbReference type="InterPro" id="IPR042228">
    <property type="entry name" value="Dynein_linker_3"/>
</dbReference>
<dbReference type="Pfam" id="PF17857">
    <property type="entry name" value="AAA_lid_1"/>
    <property type="match status" value="1"/>
</dbReference>
<dbReference type="InterPro" id="IPR004273">
    <property type="entry name" value="Dynein_heavy_D6_P-loop"/>
</dbReference>
<dbReference type="Pfam" id="PF12780">
    <property type="entry name" value="AAA_8"/>
    <property type="match status" value="1"/>
</dbReference>
<dbReference type="Gene3D" id="6.10.140.1060">
    <property type="match status" value="1"/>
</dbReference>
<organism evidence="17">
    <name type="scientific">Hanusia phi</name>
    <dbReference type="NCBI Taxonomy" id="3032"/>
    <lineage>
        <taxon>Eukaryota</taxon>
        <taxon>Cryptophyceae</taxon>
        <taxon>Pyrenomonadales</taxon>
        <taxon>Geminigeraceae</taxon>
        <taxon>Hanusia</taxon>
    </lineage>
</organism>
<dbReference type="InterPro" id="IPR003593">
    <property type="entry name" value="AAA+_ATPase"/>
</dbReference>
<evidence type="ECO:0000313" key="17">
    <source>
        <dbReference type="EMBL" id="CAD8510444.1"/>
    </source>
</evidence>
<dbReference type="Pfam" id="PF08385">
    <property type="entry name" value="DHC_N1"/>
    <property type="match status" value="1"/>
</dbReference>
<dbReference type="InterPro" id="IPR043160">
    <property type="entry name" value="Dynein_C_barrel"/>
</dbReference>
<evidence type="ECO:0000256" key="3">
    <source>
        <dbReference type="ARBA" id="ARBA00008887"/>
    </source>
</evidence>
<evidence type="ECO:0000256" key="12">
    <source>
        <dbReference type="ARBA" id="ARBA00023175"/>
    </source>
</evidence>
<feature type="domain" description="AAA+ ATPase" evidence="16">
    <location>
        <begin position="1846"/>
        <end position="1941"/>
    </location>
</feature>
<keyword evidence="6" id="KW-0677">Repeat</keyword>
<feature type="domain" description="AAA+ ATPase" evidence="16">
    <location>
        <begin position="2464"/>
        <end position="2615"/>
    </location>
</feature>
<dbReference type="FunFam" id="1.20.140.100:FF:000001">
    <property type="entry name" value="dynein heavy chain 17, axonemal"/>
    <property type="match status" value="1"/>
</dbReference>
<evidence type="ECO:0000256" key="10">
    <source>
        <dbReference type="ARBA" id="ARBA00023054"/>
    </source>
</evidence>
<dbReference type="Pfam" id="PF17852">
    <property type="entry name" value="Dynein_AAA_lid"/>
    <property type="match status" value="1"/>
</dbReference>
<dbReference type="FunFam" id="1.20.920.30:FF:000003">
    <property type="entry name" value="Dynein axonemal heavy chain 17"/>
    <property type="match status" value="1"/>
</dbReference>
<dbReference type="Gene3D" id="3.40.50.300">
    <property type="entry name" value="P-loop containing nucleotide triphosphate hydrolases"/>
    <property type="match status" value="5"/>
</dbReference>
<evidence type="ECO:0000259" key="16">
    <source>
        <dbReference type="SMART" id="SM00382"/>
    </source>
</evidence>
<dbReference type="Gene3D" id="1.20.920.20">
    <property type="match status" value="1"/>
</dbReference>
<dbReference type="FunFam" id="3.40.50.300:FF:000063">
    <property type="entry name" value="dynein heavy chain 6, axonemal"/>
    <property type="match status" value="1"/>
</dbReference>
<evidence type="ECO:0000256" key="11">
    <source>
        <dbReference type="ARBA" id="ARBA00023069"/>
    </source>
</evidence>
<dbReference type="Pfam" id="PF12775">
    <property type="entry name" value="AAA_7"/>
    <property type="match status" value="1"/>
</dbReference>
<keyword evidence="4" id="KW-0963">Cytoplasm</keyword>
<dbReference type="FunFam" id="3.20.180.20:FF:000001">
    <property type="entry name" value="Dynein axonemal heavy chain 5"/>
    <property type="match status" value="1"/>
</dbReference>
<dbReference type="FunFam" id="1.10.8.710:FF:000001">
    <property type="entry name" value="Dynein axonemal heavy chain 2"/>
    <property type="match status" value="1"/>
</dbReference>
<dbReference type="Pfam" id="PF18199">
    <property type="entry name" value="Dynein_C"/>
    <property type="match status" value="1"/>
</dbReference>
<dbReference type="InterPro" id="IPR041466">
    <property type="entry name" value="Dynein_AAA5_ext"/>
</dbReference>
<keyword evidence="14" id="KW-0966">Cell projection</keyword>
<dbReference type="FunFam" id="3.10.490.20:FF:000009">
    <property type="entry name" value="Dynein heavy chain 4"/>
    <property type="match status" value="1"/>
</dbReference>
<dbReference type="InterPro" id="IPR042222">
    <property type="entry name" value="Dynein_2_N"/>
</dbReference>
<dbReference type="Gene3D" id="1.20.920.30">
    <property type="match status" value="1"/>
</dbReference>
<dbReference type="InterPro" id="IPR026983">
    <property type="entry name" value="DHC"/>
</dbReference>
<dbReference type="InterPro" id="IPR024317">
    <property type="entry name" value="Dynein_heavy_chain_D4_dom"/>
</dbReference>
<dbReference type="Gene3D" id="1.10.472.130">
    <property type="match status" value="1"/>
</dbReference>
<dbReference type="SMART" id="SM00382">
    <property type="entry name" value="AAA"/>
    <property type="match status" value="2"/>
</dbReference>
<dbReference type="Pfam" id="PF08393">
    <property type="entry name" value="DHC_N2"/>
    <property type="match status" value="1"/>
</dbReference>
<dbReference type="InterPro" id="IPR035699">
    <property type="entry name" value="AAA_6"/>
</dbReference>
<dbReference type="Gene3D" id="1.20.1270.280">
    <property type="match status" value="1"/>
</dbReference>
<keyword evidence="5" id="KW-0493">Microtubule</keyword>
<dbReference type="GO" id="GO:0005874">
    <property type="term" value="C:microtubule"/>
    <property type="evidence" value="ECO:0007669"/>
    <property type="project" value="UniProtKB-KW"/>
</dbReference>
<dbReference type="GO" id="GO:0036159">
    <property type="term" value="P:inner dynein arm assembly"/>
    <property type="evidence" value="ECO:0007669"/>
    <property type="project" value="UniProtKB-ARBA"/>
</dbReference>
<evidence type="ECO:0000256" key="8">
    <source>
        <dbReference type="ARBA" id="ARBA00022840"/>
    </source>
</evidence>
<dbReference type="InterPro" id="IPR013594">
    <property type="entry name" value="Dynein_heavy_tail"/>
</dbReference>
<dbReference type="InterPro" id="IPR043157">
    <property type="entry name" value="Dynein_AAA1S"/>
</dbReference>
<accession>A0A7S0I469</accession>
<dbReference type="GO" id="GO:0008569">
    <property type="term" value="F:minus-end-directed microtubule motor activity"/>
    <property type="evidence" value="ECO:0007669"/>
    <property type="project" value="InterPro"/>
</dbReference>
<comment type="similarity">
    <text evidence="3">Belongs to the dynein heavy chain family.</text>
</comment>
<dbReference type="Gene3D" id="1.20.58.1120">
    <property type="match status" value="1"/>
</dbReference>
<dbReference type="InterPro" id="IPR056759">
    <property type="entry name" value="DYH2-5-8_CC"/>
</dbReference>
<feature type="coiled-coil region" evidence="15">
    <location>
        <begin position="3059"/>
        <end position="3086"/>
    </location>
</feature>
<dbReference type="GO" id="GO:0036156">
    <property type="term" value="C:inner dynein arm"/>
    <property type="evidence" value="ECO:0007669"/>
    <property type="project" value="UniProtKB-ARBA"/>
</dbReference>
<dbReference type="Gene3D" id="1.10.287.2620">
    <property type="match status" value="1"/>
</dbReference>
<dbReference type="SUPFAM" id="SSF52540">
    <property type="entry name" value="P-loop containing nucleoside triphosphate hydrolases"/>
    <property type="match status" value="4"/>
</dbReference>